<accession>A0A3R9UXC1</accession>
<dbReference type="Gene3D" id="3.40.50.620">
    <property type="entry name" value="HUPs"/>
    <property type="match status" value="2"/>
</dbReference>
<dbReference type="RefSeq" id="WP_125439121.1">
    <property type="nucleotide sequence ID" value="NZ_RWIU01000005.1"/>
</dbReference>
<dbReference type="EMBL" id="RWIU01000005">
    <property type="protein sequence ID" value="RSK42166.1"/>
    <property type="molecule type" value="Genomic_DNA"/>
</dbReference>
<evidence type="ECO:0000259" key="1">
    <source>
        <dbReference type="Pfam" id="PF00582"/>
    </source>
</evidence>
<gene>
    <name evidence="2" type="ORF">EI293_14650</name>
</gene>
<sequence>MFTFHVLTDFSAAATNALHYAVVLGRHVGGQVRLWHVLPEAAGFDAPYFGGLREVRPVAEARHLLQELVGRIQQHLPCSAALITETPTQKLATLIGTGPGNVVVVGNGNPVKPMRHAGTSTALHLIKTLAQPLLVVPNTYRAGRIPTRIVLDTDRRAVRLPQAAETITGLLAQLTTSPEPLTLTHLPSDVDDLLTRIIPSVIGLHVYTSEASPAMEDVASRIRQMGLLEGVAHTVTSARHPCVEEGIRHAADRHQADLLTFVTRQRMFAGRQFLQSVTAGLLAHSRIPVLTISEA</sequence>
<feature type="domain" description="UspA" evidence="1">
    <location>
        <begin position="224"/>
        <end position="292"/>
    </location>
</feature>
<dbReference type="InterPro" id="IPR006016">
    <property type="entry name" value="UspA"/>
</dbReference>
<comment type="caution">
    <text evidence="2">The sequence shown here is derived from an EMBL/GenBank/DDBJ whole genome shotgun (WGS) entry which is preliminary data.</text>
</comment>
<reference evidence="2 3" key="1">
    <citation type="submission" date="2018-12" db="EMBL/GenBank/DDBJ databases">
        <authorList>
            <person name="Feng G."/>
            <person name="Zhu H."/>
        </authorList>
    </citation>
    <scope>NUCLEOTIDE SEQUENCE [LARGE SCALE GENOMIC DNA]</scope>
    <source>
        <strain evidence="2 3">LMG 26000</strain>
    </source>
</reference>
<evidence type="ECO:0000313" key="2">
    <source>
        <dbReference type="EMBL" id="RSK42166.1"/>
    </source>
</evidence>
<protein>
    <submittedName>
        <fullName evidence="2">Universal stress protein</fullName>
    </submittedName>
</protein>
<name>A0A3R9UXC1_9BACT</name>
<dbReference type="AlphaFoldDB" id="A0A3R9UXC1"/>
<keyword evidence="3" id="KW-1185">Reference proteome</keyword>
<evidence type="ECO:0000313" key="3">
    <source>
        <dbReference type="Proteomes" id="UP000270291"/>
    </source>
</evidence>
<dbReference type="InterPro" id="IPR014729">
    <property type="entry name" value="Rossmann-like_a/b/a_fold"/>
</dbReference>
<organism evidence="2 3">
    <name type="scientific">Hymenobacter perfusus</name>
    <dbReference type="NCBI Taxonomy" id="1236770"/>
    <lineage>
        <taxon>Bacteria</taxon>
        <taxon>Pseudomonadati</taxon>
        <taxon>Bacteroidota</taxon>
        <taxon>Cytophagia</taxon>
        <taxon>Cytophagales</taxon>
        <taxon>Hymenobacteraceae</taxon>
        <taxon>Hymenobacter</taxon>
    </lineage>
</organism>
<proteinExistence type="predicted"/>
<dbReference type="OrthoDB" id="870142at2"/>
<dbReference type="SUPFAM" id="SSF52402">
    <property type="entry name" value="Adenine nucleotide alpha hydrolases-like"/>
    <property type="match status" value="2"/>
</dbReference>
<dbReference type="Proteomes" id="UP000270291">
    <property type="component" value="Unassembled WGS sequence"/>
</dbReference>
<dbReference type="Pfam" id="PF00582">
    <property type="entry name" value="Usp"/>
    <property type="match status" value="1"/>
</dbReference>